<feature type="binding site" evidence="8">
    <location>
        <position position="85"/>
    </location>
    <ligand>
        <name>(6S)-5-formyl-5,6,7,8-tetrahydrofolate</name>
        <dbReference type="ChEBI" id="CHEBI:57457"/>
    </ligand>
</feature>
<evidence type="ECO:0000256" key="1">
    <source>
        <dbReference type="ARBA" id="ARBA00011043"/>
    </source>
</evidence>
<evidence type="ECO:0000256" key="7">
    <source>
        <dbReference type="ARBA" id="ARBA00023134"/>
    </source>
</evidence>
<comment type="similarity">
    <text evidence="1 8 9">Belongs to the TRAFAC class TrmE-Era-EngA-EngB-Septin-like GTPase superfamily. TrmE GTPase family.</text>
</comment>
<dbReference type="PANTHER" id="PTHR42714:SF2">
    <property type="entry name" value="TRNA MODIFICATION GTPASE GTPBP3, MITOCHONDRIAL"/>
    <property type="match status" value="1"/>
</dbReference>
<comment type="subcellular location">
    <subcellularLocation>
        <location evidence="8">Cytoplasm</location>
    </subcellularLocation>
</comment>
<dbReference type="SUPFAM" id="SSF116878">
    <property type="entry name" value="TrmE connector domain"/>
    <property type="match status" value="1"/>
</dbReference>
<feature type="binding site" evidence="8">
    <location>
        <position position="253"/>
    </location>
    <ligand>
        <name>K(+)</name>
        <dbReference type="ChEBI" id="CHEBI:29103"/>
    </ligand>
</feature>
<comment type="subunit">
    <text evidence="8">Homodimer. Heterotetramer of two MnmE and two MnmG subunits.</text>
</comment>
<dbReference type="KEGG" id="rtu:PR017_15575"/>
<dbReference type="PROSITE" id="PS51709">
    <property type="entry name" value="G_TRME"/>
    <property type="match status" value="1"/>
</dbReference>
<proteinExistence type="inferred from homology"/>
<dbReference type="GO" id="GO:0003924">
    <property type="term" value="F:GTPase activity"/>
    <property type="evidence" value="ECO:0007669"/>
    <property type="project" value="UniProtKB-UniRule"/>
</dbReference>
<keyword evidence="5 8" id="KW-0460">Magnesium</keyword>
<dbReference type="InterPro" id="IPR031168">
    <property type="entry name" value="G_TrmE"/>
</dbReference>
<feature type="binding site" evidence="8">
    <location>
        <begin position="276"/>
        <end position="279"/>
    </location>
    <ligand>
        <name>GTP</name>
        <dbReference type="ChEBI" id="CHEBI:37565"/>
    </ligand>
</feature>
<evidence type="ECO:0000256" key="2">
    <source>
        <dbReference type="ARBA" id="ARBA00022694"/>
    </source>
</evidence>
<dbReference type="NCBIfam" id="NF003661">
    <property type="entry name" value="PRK05291.1-3"/>
    <property type="match status" value="1"/>
</dbReference>
<keyword evidence="3 8" id="KW-0547">Nucleotide-binding</keyword>
<evidence type="ECO:0000256" key="6">
    <source>
        <dbReference type="ARBA" id="ARBA00022958"/>
    </source>
</evidence>
<dbReference type="Pfam" id="PF01926">
    <property type="entry name" value="MMR_HSR1"/>
    <property type="match status" value="1"/>
</dbReference>
<dbReference type="InterPro" id="IPR027266">
    <property type="entry name" value="TrmE/GcvT-like"/>
</dbReference>
<feature type="binding site" evidence="8">
    <location>
        <position position="232"/>
    </location>
    <ligand>
        <name>K(+)</name>
        <dbReference type="ChEBI" id="CHEBI:29103"/>
    </ligand>
</feature>
<dbReference type="Pfam" id="PF10396">
    <property type="entry name" value="TrmE_N"/>
    <property type="match status" value="1"/>
</dbReference>
<dbReference type="InterPro" id="IPR006073">
    <property type="entry name" value="GTP-bd"/>
</dbReference>
<dbReference type="CDD" id="cd14858">
    <property type="entry name" value="TrmE_N"/>
    <property type="match status" value="1"/>
</dbReference>
<dbReference type="Gene3D" id="3.30.1360.120">
    <property type="entry name" value="Probable tRNA modification gtpase trme, domain 1"/>
    <property type="match status" value="1"/>
</dbReference>
<reference evidence="11 12" key="1">
    <citation type="journal article" date="2018" name="Sci. Rep.">
        <title>Rhizobium tumorigenes sp. nov., a novel plant tumorigenic bacterium isolated from cane gall tumors on thornless blackberry.</title>
        <authorList>
            <person name="Kuzmanovi N."/>
            <person name="Smalla K."/>
            <person name="Gronow S."/>
            <person name="PuBawska J."/>
        </authorList>
    </citation>
    <scope>NUCLEOTIDE SEQUENCE [LARGE SCALE GENOMIC DNA]</scope>
    <source>
        <strain evidence="11 12">1078</strain>
    </source>
</reference>
<accession>A0AAF1KN25</accession>
<evidence type="ECO:0000256" key="5">
    <source>
        <dbReference type="ARBA" id="ARBA00022842"/>
    </source>
</evidence>
<keyword evidence="6 8" id="KW-0630">Potassium</keyword>
<protein>
    <recommendedName>
        <fullName evidence="8">tRNA modification GTPase MnmE</fullName>
        <ecNumber evidence="8">3.6.-.-</ecNumber>
    </recommendedName>
</protein>
<evidence type="ECO:0000259" key="10">
    <source>
        <dbReference type="PROSITE" id="PS51709"/>
    </source>
</evidence>
<evidence type="ECO:0000313" key="12">
    <source>
        <dbReference type="Proteomes" id="UP000249499"/>
    </source>
</evidence>
<dbReference type="InterPro" id="IPR027417">
    <property type="entry name" value="P-loop_NTPase"/>
</dbReference>
<comment type="function">
    <text evidence="8">Exhibits a very high intrinsic GTPase hydrolysis rate. Involved in the addition of a carboxymethylaminomethyl (cmnm) group at the wobble position (U34) of certain tRNAs, forming tRNA-cmnm(5)s(2)U34.</text>
</comment>
<evidence type="ECO:0000256" key="8">
    <source>
        <dbReference type="HAMAP-Rule" id="MF_00379"/>
    </source>
</evidence>
<feature type="binding site" evidence="8">
    <location>
        <begin position="232"/>
        <end position="237"/>
    </location>
    <ligand>
        <name>GTP</name>
        <dbReference type="ChEBI" id="CHEBI:37565"/>
    </ligand>
</feature>
<dbReference type="InterPro" id="IPR005225">
    <property type="entry name" value="Small_GTP-bd"/>
</dbReference>
<dbReference type="GO" id="GO:0002098">
    <property type="term" value="P:tRNA wobble uridine modification"/>
    <property type="evidence" value="ECO:0007669"/>
    <property type="project" value="TreeGrafter"/>
</dbReference>
<dbReference type="HAMAP" id="MF_00379">
    <property type="entry name" value="GTPase_MnmE"/>
    <property type="match status" value="1"/>
</dbReference>
<feature type="binding site" evidence="8">
    <location>
        <position position="28"/>
    </location>
    <ligand>
        <name>(6S)-5-formyl-5,6,7,8-tetrahydrofolate</name>
        <dbReference type="ChEBI" id="CHEBI:57457"/>
    </ligand>
</feature>
<feature type="binding site" evidence="8">
    <location>
        <position position="256"/>
    </location>
    <ligand>
        <name>K(+)</name>
        <dbReference type="ChEBI" id="CHEBI:29103"/>
    </ligand>
</feature>
<dbReference type="GO" id="GO:0005737">
    <property type="term" value="C:cytoplasm"/>
    <property type="evidence" value="ECO:0007669"/>
    <property type="project" value="UniProtKB-SubCell"/>
</dbReference>
<dbReference type="Pfam" id="PF12631">
    <property type="entry name" value="MnmE_helical"/>
    <property type="match status" value="1"/>
</dbReference>
<dbReference type="InterPro" id="IPR018948">
    <property type="entry name" value="GTP-bd_TrmE_N"/>
</dbReference>
<keyword evidence="12" id="KW-1185">Reference proteome</keyword>
<dbReference type="GO" id="GO:0046872">
    <property type="term" value="F:metal ion binding"/>
    <property type="evidence" value="ECO:0007669"/>
    <property type="project" value="UniProtKB-KW"/>
</dbReference>
<evidence type="ECO:0000256" key="9">
    <source>
        <dbReference type="RuleBase" id="RU003313"/>
    </source>
</evidence>
<dbReference type="AlphaFoldDB" id="A0AAF1KN25"/>
<comment type="cofactor">
    <cofactor evidence="8">
        <name>K(+)</name>
        <dbReference type="ChEBI" id="CHEBI:29103"/>
    </cofactor>
    <text evidence="8">Binds 1 potassium ion per subunit.</text>
</comment>
<dbReference type="InterPro" id="IPR025867">
    <property type="entry name" value="MnmE_helical"/>
</dbReference>
<dbReference type="InterPro" id="IPR027368">
    <property type="entry name" value="MnmE_dom2"/>
</dbReference>
<feature type="binding site" evidence="8">
    <location>
        <position position="251"/>
    </location>
    <ligand>
        <name>K(+)</name>
        <dbReference type="ChEBI" id="CHEBI:29103"/>
    </ligand>
</feature>
<keyword evidence="7 8" id="KW-0342">GTP-binding</keyword>
<feature type="domain" description="TrmE-type G" evidence="10">
    <location>
        <begin position="222"/>
        <end position="364"/>
    </location>
</feature>
<dbReference type="NCBIfam" id="TIGR00231">
    <property type="entry name" value="small_GTP"/>
    <property type="match status" value="1"/>
</dbReference>
<dbReference type="EMBL" id="CP117255">
    <property type="protein sequence ID" value="WFR97320.1"/>
    <property type="molecule type" value="Genomic_DNA"/>
</dbReference>
<name>A0AAF1KN25_9HYPH</name>
<dbReference type="SUPFAM" id="SSF52540">
    <property type="entry name" value="P-loop containing nucleoside triphosphate hydrolases"/>
    <property type="match status" value="1"/>
</dbReference>
<feature type="binding site" evidence="8">
    <location>
        <position position="236"/>
    </location>
    <ligand>
        <name>Mg(2+)</name>
        <dbReference type="ChEBI" id="CHEBI:18420"/>
    </ligand>
</feature>
<dbReference type="CDD" id="cd04164">
    <property type="entry name" value="trmE"/>
    <property type="match status" value="1"/>
</dbReference>
<feature type="binding site" evidence="8">
    <location>
        <begin position="251"/>
        <end position="257"/>
    </location>
    <ligand>
        <name>GTP</name>
        <dbReference type="ChEBI" id="CHEBI:37565"/>
    </ligand>
</feature>
<evidence type="ECO:0000256" key="3">
    <source>
        <dbReference type="ARBA" id="ARBA00022741"/>
    </source>
</evidence>
<keyword evidence="4 8" id="KW-0378">Hydrolase</keyword>
<comment type="caution">
    <text evidence="8">Lacks conserved residue(s) required for the propagation of feature annotation.</text>
</comment>
<dbReference type="Gene3D" id="3.40.50.300">
    <property type="entry name" value="P-loop containing nucleotide triphosphate hydrolases"/>
    <property type="match status" value="1"/>
</dbReference>
<organism evidence="11 12">
    <name type="scientific">Rhizobium tumorigenes</name>
    <dbReference type="NCBI Taxonomy" id="2041385"/>
    <lineage>
        <taxon>Bacteria</taxon>
        <taxon>Pseudomonadati</taxon>
        <taxon>Pseudomonadota</taxon>
        <taxon>Alphaproteobacteria</taxon>
        <taxon>Hyphomicrobiales</taxon>
        <taxon>Rhizobiaceae</taxon>
        <taxon>Rhizobium/Agrobacterium group</taxon>
        <taxon>Rhizobium</taxon>
    </lineage>
</organism>
<evidence type="ECO:0000313" key="11">
    <source>
        <dbReference type="EMBL" id="WFR97320.1"/>
    </source>
</evidence>
<dbReference type="NCBIfam" id="TIGR00450">
    <property type="entry name" value="mnmE_trmE_thdF"/>
    <property type="match status" value="1"/>
</dbReference>
<dbReference type="PANTHER" id="PTHR42714">
    <property type="entry name" value="TRNA MODIFICATION GTPASE GTPBP3"/>
    <property type="match status" value="1"/>
</dbReference>
<reference evidence="12" key="2">
    <citation type="journal article" date="2023" name="MicrobiologyOpen">
        <title>Genomics of the tumorigenes clade of the family Rhizobiaceae and description of Rhizobium rhododendri sp. nov.</title>
        <authorList>
            <person name="Kuzmanovic N."/>
            <person name="diCenzo G.C."/>
            <person name="Bunk B."/>
            <person name="Sproeer C."/>
            <person name="Fruehling A."/>
            <person name="Neumann-Schaal M."/>
            <person name="Overmann J."/>
            <person name="Smalla K."/>
        </authorList>
    </citation>
    <scope>NUCLEOTIDE SEQUENCE [LARGE SCALE GENOMIC DNA]</scope>
    <source>
        <strain evidence="12">1078</strain>
    </source>
</reference>
<feature type="binding site" evidence="8">
    <location>
        <position position="125"/>
    </location>
    <ligand>
        <name>(6S)-5-formyl-5,6,7,8-tetrahydrofolate</name>
        <dbReference type="ChEBI" id="CHEBI:57457"/>
    </ligand>
</feature>
<keyword evidence="2 8" id="KW-0819">tRNA processing</keyword>
<dbReference type="Proteomes" id="UP000249499">
    <property type="component" value="Chromosome"/>
</dbReference>
<feature type="binding site" evidence="8">
    <location>
        <position position="257"/>
    </location>
    <ligand>
        <name>Mg(2+)</name>
        <dbReference type="ChEBI" id="CHEBI:18420"/>
    </ligand>
</feature>
<dbReference type="InterPro" id="IPR004520">
    <property type="entry name" value="GTPase_MnmE"/>
</dbReference>
<keyword evidence="8" id="KW-0963">Cytoplasm</keyword>
<dbReference type="FunFam" id="3.30.1360.120:FF:000007">
    <property type="entry name" value="tRNA modification GTPase GTPBP3, mitochondrial"/>
    <property type="match status" value="1"/>
</dbReference>
<feature type="binding site" evidence="8">
    <location>
        <position position="439"/>
    </location>
    <ligand>
        <name>(6S)-5-formyl-5,6,7,8-tetrahydrofolate</name>
        <dbReference type="ChEBI" id="CHEBI:57457"/>
    </ligand>
</feature>
<sequence>MRCNVSEFADTIYALSSGGLPAGVAVIRVSGNGAFAVASQIAGQLPAPRTASLRTIRTRNGLVIDKGIVLLFPGPNSFTGEDCAEFQVHGGLAVAAAILDELSAISGCRLAENGEFSRRAFENGRMDLLEAEGLADLLAAETEMQRRLAIEQSSGGLSELYAAWANRITRARALIEAELDFSDEGDVPGSVSDQVWADMLLIRDAISDHLAGAKFGEIVRDGFRVAIAGPPNSGKSTLLNTLAGRDVAIVTEIAGTTRDVLEVNLDIDGFRVRLFDTAGFRETEDVVEAEGVKRALQTVEAADLVLMLREIGSPETEIVVHSDAIQVGTKADIHGPGEQFDICISVQNGTGLAELRERISTELSKRSTGLSMAVPARRRHRVLLEQAISDITCALNSSEGLDIRAEHLRAAARSLGRITGHVDVEDLLGVIFSEFCVGK</sequence>
<dbReference type="Gene3D" id="1.20.120.430">
    <property type="entry name" value="tRNA modification GTPase MnmE domain 2"/>
    <property type="match status" value="1"/>
</dbReference>
<keyword evidence="8" id="KW-0479">Metal-binding</keyword>
<dbReference type="RefSeq" id="WP_111222183.1">
    <property type="nucleotide sequence ID" value="NZ_CP117255.1"/>
</dbReference>
<evidence type="ECO:0000256" key="4">
    <source>
        <dbReference type="ARBA" id="ARBA00022801"/>
    </source>
</evidence>
<dbReference type="GO" id="GO:0030488">
    <property type="term" value="P:tRNA methylation"/>
    <property type="evidence" value="ECO:0007669"/>
    <property type="project" value="TreeGrafter"/>
</dbReference>
<dbReference type="EC" id="3.6.-.-" evidence="8"/>
<gene>
    <name evidence="8 11" type="primary">mnmE</name>
    <name evidence="8" type="synonym">trmE</name>
    <name evidence="11" type="ORF">PR017_15575</name>
</gene>
<dbReference type="GO" id="GO:0005525">
    <property type="term" value="F:GTP binding"/>
    <property type="evidence" value="ECO:0007669"/>
    <property type="project" value="UniProtKB-UniRule"/>
</dbReference>